<reference evidence="2" key="1">
    <citation type="submission" date="2021-01" db="EMBL/GenBank/DDBJ databases">
        <authorList>
            <person name="Corre E."/>
            <person name="Pelletier E."/>
            <person name="Niang G."/>
            <person name="Scheremetjew M."/>
            <person name="Finn R."/>
            <person name="Kale V."/>
            <person name="Holt S."/>
            <person name="Cochrane G."/>
            <person name="Meng A."/>
            <person name="Brown T."/>
            <person name="Cohen L."/>
        </authorList>
    </citation>
    <scope>NUCLEOTIDE SEQUENCE</scope>
    <source>
        <strain evidence="2">CCMP1510</strain>
    </source>
</reference>
<dbReference type="InterPro" id="IPR013212">
    <property type="entry name" value="Mad3/Bub1_I"/>
</dbReference>
<gene>
    <name evidence="2" type="ORF">ALAG00032_LOCUS6046</name>
</gene>
<dbReference type="GO" id="GO:0004672">
    <property type="term" value="F:protein kinase activity"/>
    <property type="evidence" value="ECO:0007669"/>
    <property type="project" value="TreeGrafter"/>
</dbReference>
<dbReference type="InterPro" id="IPR015661">
    <property type="entry name" value="Bub1/Mad3"/>
</dbReference>
<dbReference type="AlphaFoldDB" id="A0A7S3JXA3"/>
<dbReference type="GO" id="GO:0051754">
    <property type="term" value="P:meiotic sister chromatid cohesion, centromeric"/>
    <property type="evidence" value="ECO:0007669"/>
    <property type="project" value="TreeGrafter"/>
</dbReference>
<dbReference type="GO" id="GO:0032991">
    <property type="term" value="C:protein-containing complex"/>
    <property type="evidence" value="ECO:0007669"/>
    <property type="project" value="UniProtKB-ARBA"/>
</dbReference>
<dbReference type="Gene3D" id="1.25.40.430">
    <property type="match status" value="1"/>
</dbReference>
<evidence type="ECO:0000259" key="1">
    <source>
        <dbReference type="PROSITE" id="PS51489"/>
    </source>
</evidence>
<accession>A0A7S3JXA3</accession>
<dbReference type="PROSITE" id="PS51489">
    <property type="entry name" value="BUB1_N"/>
    <property type="match status" value="1"/>
</dbReference>
<dbReference type="EMBL" id="HBIJ01008566">
    <property type="protein sequence ID" value="CAE0365304.1"/>
    <property type="molecule type" value="Transcribed_RNA"/>
</dbReference>
<dbReference type="Pfam" id="PF08311">
    <property type="entry name" value="Mad3_BUB1_I"/>
    <property type="match status" value="1"/>
</dbReference>
<dbReference type="PANTHER" id="PTHR14030:SF4">
    <property type="entry name" value="BUB1 KINASE, ISOFORM A-RELATED"/>
    <property type="match status" value="1"/>
</dbReference>
<name>A0A7S3JXA3_9STRA</name>
<feature type="domain" description="BUB1 N-terminal" evidence="1">
    <location>
        <begin position="1"/>
        <end position="129"/>
    </location>
</feature>
<dbReference type="GO" id="GO:0007094">
    <property type="term" value="P:mitotic spindle assembly checkpoint signaling"/>
    <property type="evidence" value="ECO:0007669"/>
    <property type="project" value="InterPro"/>
</dbReference>
<evidence type="ECO:0000313" key="2">
    <source>
        <dbReference type="EMBL" id="CAE0365304.1"/>
    </source>
</evidence>
<proteinExistence type="predicted"/>
<dbReference type="PANTHER" id="PTHR14030">
    <property type="entry name" value="MITOTIC CHECKPOINT SERINE/THREONINE-PROTEIN KINASE BUB1"/>
    <property type="match status" value="1"/>
</dbReference>
<protein>
    <recommendedName>
        <fullName evidence="1">BUB1 N-terminal domain-containing protein</fullName>
    </recommendedName>
</protein>
<organism evidence="2">
    <name type="scientific">Aureoumbra lagunensis</name>
    <dbReference type="NCBI Taxonomy" id="44058"/>
    <lineage>
        <taxon>Eukaryota</taxon>
        <taxon>Sar</taxon>
        <taxon>Stramenopiles</taxon>
        <taxon>Ochrophyta</taxon>
        <taxon>Pelagophyceae</taxon>
        <taxon>Pelagomonadales</taxon>
        <taxon>Aureoumbra</taxon>
    </lineage>
</organism>
<sequence length="258" mass="29315">MSRKIERAADELVARLKISPELRTDEEYLRLWLELASELDEPSYIFDRLESLKIGENHTLRWVAQAFVAEKAARYAEADEILSRGAACDAQPRALLAKRRREFDRRMKRHWLTIASGKSSKQQPTQKSSLGRRPLRVLQPGLSNITRSDIEPPKTAQNKPKINRKLNFSTAKRDAPPTTNLHRADLEDMTINSIIAAREIDDIFIDNLSIDDQIDNHDLDDSSVACRIFNDGNEDHSIQLSNPTCTANDGGFTIFCDD</sequence>